<feature type="non-terminal residue" evidence="1">
    <location>
        <position position="69"/>
    </location>
</feature>
<comment type="caution">
    <text evidence="1">The sequence shown here is derived from an EMBL/GenBank/DDBJ whole genome shotgun (WGS) entry which is preliminary data.</text>
</comment>
<keyword evidence="2" id="KW-1185">Reference proteome</keyword>
<evidence type="ECO:0000313" key="1">
    <source>
        <dbReference type="EMBL" id="CAL1295341.1"/>
    </source>
</evidence>
<name>A0AAV2BHQ3_9ARAC</name>
<dbReference type="Proteomes" id="UP001497382">
    <property type="component" value="Unassembled WGS sequence"/>
</dbReference>
<accession>A0AAV2BHQ3</accession>
<proteinExistence type="predicted"/>
<dbReference type="EMBL" id="CAXIEN010000368">
    <property type="protein sequence ID" value="CAL1295341.1"/>
    <property type="molecule type" value="Genomic_DNA"/>
</dbReference>
<evidence type="ECO:0000313" key="2">
    <source>
        <dbReference type="Proteomes" id="UP001497382"/>
    </source>
</evidence>
<sequence length="69" mass="7765">MSPLSLYGICTQRVCHLLKGGTWRNCDTNPIWLYKSPFSDLPCKIVDDLMQLAESKNFGVADVFLLLTS</sequence>
<organism evidence="1 2">
    <name type="scientific">Larinioides sclopetarius</name>
    <dbReference type="NCBI Taxonomy" id="280406"/>
    <lineage>
        <taxon>Eukaryota</taxon>
        <taxon>Metazoa</taxon>
        <taxon>Ecdysozoa</taxon>
        <taxon>Arthropoda</taxon>
        <taxon>Chelicerata</taxon>
        <taxon>Arachnida</taxon>
        <taxon>Araneae</taxon>
        <taxon>Araneomorphae</taxon>
        <taxon>Entelegynae</taxon>
        <taxon>Araneoidea</taxon>
        <taxon>Araneidae</taxon>
        <taxon>Larinioides</taxon>
    </lineage>
</organism>
<reference evidence="1 2" key="1">
    <citation type="submission" date="2024-04" db="EMBL/GenBank/DDBJ databases">
        <authorList>
            <person name="Rising A."/>
            <person name="Reimegard J."/>
            <person name="Sonavane S."/>
            <person name="Akerstrom W."/>
            <person name="Nylinder S."/>
            <person name="Hedman E."/>
            <person name="Kallberg Y."/>
        </authorList>
    </citation>
    <scope>NUCLEOTIDE SEQUENCE [LARGE SCALE GENOMIC DNA]</scope>
</reference>
<gene>
    <name evidence="1" type="ORF">LARSCL_LOCUS19229</name>
</gene>
<protein>
    <submittedName>
        <fullName evidence="1">Uncharacterized protein</fullName>
    </submittedName>
</protein>
<dbReference type="AlphaFoldDB" id="A0AAV2BHQ3"/>